<accession>A0A183TLZ9</accession>
<gene>
    <name evidence="1" type="ORF">SSLN_LOCUS17495</name>
</gene>
<proteinExistence type="predicted"/>
<dbReference type="WBParaSite" id="SSLN_0001816101-mRNA-1">
    <property type="protein sequence ID" value="SSLN_0001816101-mRNA-1"/>
    <property type="gene ID" value="SSLN_0001816101"/>
</dbReference>
<dbReference type="Gene3D" id="3.30.420.10">
    <property type="entry name" value="Ribonuclease H-like superfamily/Ribonuclease H"/>
    <property type="match status" value="1"/>
</dbReference>
<dbReference type="Proteomes" id="UP000275846">
    <property type="component" value="Unassembled WGS sequence"/>
</dbReference>
<protein>
    <submittedName>
        <fullName evidence="3">Integrase catalytic domain-containing protein</fullName>
    </submittedName>
</protein>
<dbReference type="GO" id="GO:0003676">
    <property type="term" value="F:nucleic acid binding"/>
    <property type="evidence" value="ECO:0007669"/>
    <property type="project" value="InterPro"/>
</dbReference>
<sequence>MTTGFPGECIGLDIIRPLPISVRGHAYILVIIDYFTKGTEAISLLRQDAASVANAINRTWISRWGSPYRFIQTARGPFAVLDALAPTSFHLRDAIRAEKLPFTAHFSKLKPYHGHLPVCTADSLPILPTDQCPR</sequence>
<organism evidence="3">
    <name type="scientific">Schistocephalus solidus</name>
    <name type="common">Tapeworm</name>
    <dbReference type="NCBI Taxonomy" id="70667"/>
    <lineage>
        <taxon>Eukaryota</taxon>
        <taxon>Metazoa</taxon>
        <taxon>Spiralia</taxon>
        <taxon>Lophotrochozoa</taxon>
        <taxon>Platyhelminthes</taxon>
        <taxon>Cestoda</taxon>
        <taxon>Eucestoda</taxon>
        <taxon>Diphyllobothriidea</taxon>
        <taxon>Diphyllobothriidae</taxon>
        <taxon>Schistocephalus</taxon>
    </lineage>
</organism>
<dbReference type="STRING" id="70667.A0A183TLZ9"/>
<evidence type="ECO:0000313" key="3">
    <source>
        <dbReference type="WBParaSite" id="SSLN_0001816101-mRNA-1"/>
    </source>
</evidence>
<reference evidence="1 2" key="2">
    <citation type="submission" date="2018-11" db="EMBL/GenBank/DDBJ databases">
        <authorList>
            <consortium name="Pathogen Informatics"/>
        </authorList>
    </citation>
    <scope>NUCLEOTIDE SEQUENCE [LARGE SCALE GENOMIC DNA]</scope>
    <source>
        <strain evidence="1 2">NST_G2</strain>
    </source>
</reference>
<dbReference type="OrthoDB" id="10062030at2759"/>
<dbReference type="AlphaFoldDB" id="A0A183TLZ9"/>
<dbReference type="InterPro" id="IPR012337">
    <property type="entry name" value="RNaseH-like_sf"/>
</dbReference>
<keyword evidence="2" id="KW-1185">Reference proteome</keyword>
<name>A0A183TLZ9_SCHSO</name>
<reference evidence="3" key="1">
    <citation type="submission" date="2016-06" db="UniProtKB">
        <authorList>
            <consortium name="WormBaseParasite"/>
        </authorList>
    </citation>
    <scope>IDENTIFICATION</scope>
</reference>
<evidence type="ECO:0000313" key="1">
    <source>
        <dbReference type="EMBL" id="VDM03881.1"/>
    </source>
</evidence>
<evidence type="ECO:0000313" key="2">
    <source>
        <dbReference type="Proteomes" id="UP000275846"/>
    </source>
</evidence>
<dbReference type="InterPro" id="IPR036397">
    <property type="entry name" value="RNaseH_sf"/>
</dbReference>
<dbReference type="SUPFAM" id="SSF53098">
    <property type="entry name" value="Ribonuclease H-like"/>
    <property type="match status" value="1"/>
</dbReference>
<dbReference type="EMBL" id="UYSU01042606">
    <property type="protein sequence ID" value="VDM03881.1"/>
    <property type="molecule type" value="Genomic_DNA"/>
</dbReference>